<accession>A0ACD3ARW3</accession>
<evidence type="ECO:0000313" key="2">
    <source>
        <dbReference type="Proteomes" id="UP000308600"/>
    </source>
</evidence>
<keyword evidence="2" id="KW-1185">Reference proteome</keyword>
<protein>
    <submittedName>
        <fullName evidence="1">Uncharacterized protein</fullName>
    </submittedName>
</protein>
<sequence>MHHVLSIPELIANIFSFSDQADNIRNASVCKAWCKPALDATWRVVSDVNMAKLFNILTPLEGEKGEKQKYLPTLGFARTPTAKDWVNFDKYRRRVRHLEFGLVSHHLRASGYSLLHVSTFNAIARTRITHDIFPNLQSYTFASGHRHAVLFMHSGVKDVHIKLQSGDDYLRLATHPLSSDNGNLLRTMAAHMPNIADLTITVENDTYTEICKDHSETSSVQKDEEHLCKVVSSLTSLRTLNLPRFWMTTSIMEAAATLPSLTTIQVNFSDPGNPLDVVHWHPLLLQEKLEEEKLFRRKHAVIENPTVSPPLPPIFPSLTLLVVTARYDHVRDFLARMCRMSSDFPNRLQILAVLSPIMESRESLRSLIEILGEHYLNIRTLYFLPAISSPHMPNAIHSIFPPPTTSWTLRNLLPFRVTLSDIQPLFKLKQLRILDIQHHLPAAFSLSDLEIIGKEFYKLTNLALFSKPCPLRVANDSHNEYWGIFIDKPHKWDEGVAEGQGPMDIDDGGRILGLRETLRTLGRTCPNLQTLGVYVCVNADLEVNDLEDGFDEDFGDPNYSTTNSNTRGLSPYFQSLNSIHFGSSPIVGYEPRPHHFSLPSPHDGQPKSTVGASAKTALILSEYLPRRVKVKAGVSWCGERFREDSWDSAYMRRIRMGGRRNGFGESNSVVVVAGAGAGGLANPNANANANVNAAGAVNNVPPVQPPAPPANAHVDELDEDEEERYEEAEYNPEDDVGRVDWMEDGGGHAIPDDVVLETNESRGPLVTGLEPLAKHLGVDLHRVRDDGGFATGETSDGGGLDESSGVYRTMRSLWKEPVPAVFLDGWSDQATRLEVESRKKMWGSVKEVLGDVITLRENERRKRLRLPVEDAGGREVEGPGMGMDVDSDDEDD</sequence>
<evidence type="ECO:0000313" key="1">
    <source>
        <dbReference type="EMBL" id="TFK68394.1"/>
    </source>
</evidence>
<name>A0ACD3ARW3_9AGAR</name>
<dbReference type="Proteomes" id="UP000308600">
    <property type="component" value="Unassembled WGS sequence"/>
</dbReference>
<gene>
    <name evidence="1" type="ORF">BDN72DRAFT_960306</name>
</gene>
<reference evidence="1 2" key="1">
    <citation type="journal article" date="2019" name="Nat. Ecol. Evol.">
        <title>Megaphylogeny resolves global patterns of mushroom evolution.</title>
        <authorList>
            <person name="Varga T."/>
            <person name="Krizsan K."/>
            <person name="Foldi C."/>
            <person name="Dima B."/>
            <person name="Sanchez-Garcia M."/>
            <person name="Sanchez-Ramirez S."/>
            <person name="Szollosi G.J."/>
            <person name="Szarkandi J.G."/>
            <person name="Papp V."/>
            <person name="Albert L."/>
            <person name="Andreopoulos W."/>
            <person name="Angelini C."/>
            <person name="Antonin V."/>
            <person name="Barry K.W."/>
            <person name="Bougher N.L."/>
            <person name="Buchanan P."/>
            <person name="Buyck B."/>
            <person name="Bense V."/>
            <person name="Catcheside P."/>
            <person name="Chovatia M."/>
            <person name="Cooper J."/>
            <person name="Damon W."/>
            <person name="Desjardin D."/>
            <person name="Finy P."/>
            <person name="Geml J."/>
            <person name="Haridas S."/>
            <person name="Hughes K."/>
            <person name="Justo A."/>
            <person name="Karasinski D."/>
            <person name="Kautmanova I."/>
            <person name="Kiss B."/>
            <person name="Kocsube S."/>
            <person name="Kotiranta H."/>
            <person name="LaButti K.M."/>
            <person name="Lechner B.E."/>
            <person name="Liimatainen K."/>
            <person name="Lipzen A."/>
            <person name="Lukacs Z."/>
            <person name="Mihaltcheva S."/>
            <person name="Morgado L.N."/>
            <person name="Niskanen T."/>
            <person name="Noordeloos M.E."/>
            <person name="Ohm R.A."/>
            <person name="Ortiz-Santana B."/>
            <person name="Ovrebo C."/>
            <person name="Racz N."/>
            <person name="Riley R."/>
            <person name="Savchenko A."/>
            <person name="Shiryaev A."/>
            <person name="Soop K."/>
            <person name="Spirin V."/>
            <person name="Szebenyi C."/>
            <person name="Tomsovsky M."/>
            <person name="Tulloss R.E."/>
            <person name="Uehling J."/>
            <person name="Grigoriev I.V."/>
            <person name="Vagvolgyi C."/>
            <person name="Papp T."/>
            <person name="Martin F.M."/>
            <person name="Miettinen O."/>
            <person name="Hibbett D.S."/>
            <person name="Nagy L.G."/>
        </authorList>
    </citation>
    <scope>NUCLEOTIDE SEQUENCE [LARGE SCALE GENOMIC DNA]</scope>
    <source>
        <strain evidence="1 2">NL-1719</strain>
    </source>
</reference>
<organism evidence="1 2">
    <name type="scientific">Pluteus cervinus</name>
    <dbReference type="NCBI Taxonomy" id="181527"/>
    <lineage>
        <taxon>Eukaryota</taxon>
        <taxon>Fungi</taxon>
        <taxon>Dikarya</taxon>
        <taxon>Basidiomycota</taxon>
        <taxon>Agaricomycotina</taxon>
        <taxon>Agaricomycetes</taxon>
        <taxon>Agaricomycetidae</taxon>
        <taxon>Agaricales</taxon>
        <taxon>Pluteineae</taxon>
        <taxon>Pluteaceae</taxon>
        <taxon>Pluteus</taxon>
    </lineage>
</organism>
<proteinExistence type="predicted"/>
<dbReference type="EMBL" id="ML208353">
    <property type="protein sequence ID" value="TFK68394.1"/>
    <property type="molecule type" value="Genomic_DNA"/>
</dbReference>